<dbReference type="AlphaFoldDB" id="A0AB32TXG8"/>
<sequence length="1027" mass="115741">LAGKNSQNSHYSHLDSCSPHLNISNAYLANPIETVSVPRIIRLRNKRTVCSRKNLVRIKPEKPVESENTNFVKLGLLNIRSLAPKALIINEIITENNLNALCLTETWLKQNDYISLNEATPPGFLYKHEARQTGRGGGVASIFSDFLNIKQRNGLMFSSFEVLSLNVQLLDTIQKPMLSLALITIYRPPGPYVKFLKEFSDFISDLLVKTDKMLIVGDFNIHIDDANDTLGLAFMDLIHSLGIKQNVVGPTHRLKHTLDLILSYGIEVIDVDIIPQSDDITDHYLLLYKLCLPEISKPAPILRPSRTIVPSTKDEFINNLPDLSLFRNAPANSNDLDVVTSSMDAIFTSTLNTVAPIKLKKAREIKTIPWYNSHTRALKTATRALERKWKKTNLEVFRIAYKDSMSSYRRALKSARTEHLRKLIENNHNNPRFLFNTISKLANNRSSLEQTTPPQISSDDFMNFFSNKIKGFRQKIGDAKLSAPAYTPNPVNISLNHNNNLHCFKIIEHEELVKIINSSKPATCMLDSIPTKLLKELLPAIGEPLLNIINSSLSIGHVPNSYKLAVIKPIIKKPQLDTNNLANYRPISNLPFMSKILEKVVSTQLCSYLQTNNIFEVFQSGFRAHHSTETALVKITNDLLLAADRGCVSLLVLLDLSAAFDTIDHNILINRLKSTGVQGQALQWFKSYLTDRYQFVNLNGQPSQICPVKYGVPQGSVLGPLLFTIYMLPLGDIIRRHGISFHCYADDTQLYFSTKPDETSELSKLTECIKDIKDWMTNNFLLLNSDKTKLLLIGPKSCTQQISQLNLQLEGYKVSFSSTIKDLGVILDSNLTFKNHISHVTKTAFFHLRNIAKLRNMLSISDAEKLVHAFMTSRLDYCNALFAGCPASSINKLQLVQNAAARVLTRSRKYDHITPILSSLHWLPVKFRIEFKILLLTYKALNNLAPVYLTNLLSRYEPTRSLRSQNSGLLVVPRIAKSSKGGRAFSFMAPTLWNSLPGNVRGSDTLSQFKTRLKTYLFSKAYTQCIT</sequence>
<dbReference type="SUPFAM" id="SSF52266">
    <property type="entry name" value="SGNH hydrolase"/>
    <property type="match status" value="1"/>
</dbReference>
<evidence type="ECO:0000313" key="1">
    <source>
        <dbReference type="Proteomes" id="UP000000437"/>
    </source>
</evidence>
<dbReference type="Proteomes" id="UP000000437">
    <property type="component" value="Chromosome 6"/>
</dbReference>
<evidence type="ECO:0008006" key="3">
    <source>
        <dbReference type="Google" id="ProtNLM"/>
    </source>
</evidence>
<proteinExistence type="predicted"/>
<name>A0AB32TXG8_DANRE</name>
<dbReference type="Gene3D" id="3.40.50.12690">
    <property type="match status" value="1"/>
</dbReference>
<dbReference type="CDD" id="cd00229">
    <property type="entry name" value="SGNH_hydrolase"/>
    <property type="match status" value="1"/>
</dbReference>
<accession>A0AB32TXG8</accession>
<keyword evidence="1" id="KW-1185">Reference proteome</keyword>
<dbReference type="KEGG" id="dre:141375061"/>
<protein>
    <recommendedName>
        <fullName evidence="3">SGNH hydrolase-type esterase domain-containing protein</fullName>
    </recommendedName>
</protein>
<gene>
    <name evidence="2" type="primary">LOC141375061</name>
</gene>
<evidence type="ECO:0000313" key="2">
    <source>
        <dbReference type="RefSeq" id="XP_068078067.2"/>
    </source>
</evidence>
<reference evidence="2" key="1">
    <citation type="submission" date="2025-08" db="UniProtKB">
        <authorList>
            <consortium name="RefSeq"/>
        </authorList>
    </citation>
    <scope>IDENTIFICATION</scope>
    <source>
        <strain evidence="2">Tuebingen</strain>
        <tissue evidence="2">Fibroblasts and whole tissue</tissue>
    </source>
</reference>
<dbReference type="Gene3D" id="3.40.50.12700">
    <property type="match status" value="2"/>
</dbReference>
<organism evidence="1 2">
    <name type="scientific">Danio rerio</name>
    <name type="common">Zebrafish</name>
    <name type="synonym">Brachydanio rerio</name>
    <dbReference type="NCBI Taxonomy" id="7955"/>
    <lineage>
        <taxon>Eukaryota</taxon>
        <taxon>Metazoa</taxon>
        <taxon>Chordata</taxon>
        <taxon>Craniata</taxon>
        <taxon>Vertebrata</taxon>
        <taxon>Euteleostomi</taxon>
        <taxon>Actinopterygii</taxon>
        <taxon>Neopterygii</taxon>
        <taxon>Teleostei</taxon>
        <taxon>Ostariophysi</taxon>
        <taxon>Cypriniformes</taxon>
        <taxon>Danionidae</taxon>
        <taxon>Danioninae</taxon>
        <taxon>Danio</taxon>
    </lineage>
</organism>
<dbReference type="RefSeq" id="XP_068078067.2">
    <property type="nucleotide sequence ID" value="XM_068221966.2"/>
</dbReference>
<feature type="non-terminal residue" evidence="2">
    <location>
        <position position="1"/>
    </location>
</feature>